<accession>A0A0A9D2G2</accession>
<name>A0A0A9D2G2_ARUDO</name>
<reference evidence="2" key="1">
    <citation type="submission" date="2014-09" db="EMBL/GenBank/DDBJ databases">
        <authorList>
            <person name="Magalhaes I.L.F."/>
            <person name="Oliveira U."/>
            <person name="Santos F.R."/>
            <person name="Vidigal T.H.D.A."/>
            <person name="Brescovit A.D."/>
            <person name="Santos A.J."/>
        </authorList>
    </citation>
    <scope>NUCLEOTIDE SEQUENCE</scope>
    <source>
        <tissue evidence="2">Shoot tissue taken approximately 20 cm above the soil surface</tissue>
    </source>
</reference>
<feature type="region of interest" description="Disordered" evidence="1">
    <location>
        <begin position="23"/>
        <end position="108"/>
    </location>
</feature>
<reference evidence="2" key="2">
    <citation type="journal article" date="2015" name="Data Brief">
        <title>Shoot transcriptome of the giant reed, Arundo donax.</title>
        <authorList>
            <person name="Barrero R.A."/>
            <person name="Guerrero F.D."/>
            <person name="Moolhuijzen P."/>
            <person name="Goolsby J.A."/>
            <person name="Tidwell J."/>
            <person name="Bellgard S.E."/>
            <person name="Bellgard M.I."/>
        </authorList>
    </citation>
    <scope>NUCLEOTIDE SEQUENCE</scope>
    <source>
        <tissue evidence="2">Shoot tissue taken approximately 20 cm above the soil surface</tissue>
    </source>
</reference>
<dbReference type="EMBL" id="GBRH01215914">
    <property type="protein sequence ID" value="JAD81981.1"/>
    <property type="molecule type" value="Transcribed_RNA"/>
</dbReference>
<protein>
    <submittedName>
        <fullName evidence="2">Uncharacterized protein</fullName>
    </submittedName>
</protein>
<proteinExistence type="predicted"/>
<feature type="compositionally biased region" description="Polar residues" evidence="1">
    <location>
        <begin position="24"/>
        <end position="52"/>
    </location>
</feature>
<evidence type="ECO:0000313" key="2">
    <source>
        <dbReference type="EMBL" id="JAD81981.1"/>
    </source>
</evidence>
<organism evidence="2">
    <name type="scientific">Arundo donax</name>
    <name type="common">Giant reed</name>
    <name type="synonym">Donax arundinaceus</name>
    <dbReference type="NCBI Taxonomy" id="35708"/>
    <lineage>
        <taxon>Eukaryota</taxon>
        <taxon>Viridiplantae</taxon>
        <taxon>Streptophyta</taxon>
        <taxon>Embryophyta</taxon>
        <taxon>Tracheophyta</taxon>
        <taxon>Spermatophyta</taxon>
        <taxon>Magnoliopsida</taxon>
        <taxon>Liliopsida</taxon>
        <taxon>Poales</taxon>
        <taxon>Poaceae</taxon>
        <taxon>PACMAD clade</taxon>
        <taxon>Arundinoideae</taxon>
        <taxon>Arundineae</taxon>
        <taxon>Arundo</taxon>
    </lineage>
</organism>
<evidence type="ECO:0000256" key="1">
    <source>
        <dbReference type="SAM" id="MobiDB-lite"/>
    </source>
</evidence>
<feature type="compositionally biased region" description="Low complexity" evidence="1">
    <location>
        <begin position="96"/>
        <end position="108"/>
    </location>
</feature>
<dbReference type="AlphaFoldDB" id="A0A0A9D2G2"/>
<sequence>MSTGAPPSRKMVWLPRKFHRSRRSCTTFRPSTVTHPSASPYSATPISCSAPDSENRALVDQHPQPTNRSRRRAIRDPAIGIPPCSRSTYPRLMSPSRSTNSASATTAT</sequence>